<protein>
    <recommendedName>
        <fullName evidence="8">GED domain-containing protein</fullName>
    </recommendedName>
</protein>
<dbReference type="Gene3D" id="1.20.120.1240">
    <property type="entry name" value="Dynamin, middle domain"/>
    <property type="match status" value="2"/>
</dbReference>
<dbReference type="Pfam" id="PF00350">
    <property type="entry name" value="Dynamin_N"/>
    <property type="match status" value="1"/>
</dbReference>
<dbReference type="InParanoid" id="A0A0C3B7B7"/>
<dbReference type="PROSITE" id="PS51388">
    <property type="entry name" value="GED"/>
    <property type="match status" value="1"/>
</dbReference>
<feature type="compositionally biased region" description="Low complexity" evidence="3">
    <location>
        <begin position="702"/>
        <end position="712"/>
    </location>
</feature>
<dbReference type="InterPro" id="IPR001401">
    <property type="entry name" value="Dynamin_GTPase"/>
</dbReference>
<dbReference type="GO" id="GO:0005737">
    <property type="term" value="C:cytoplasm"/>
    <property type="evidence" value="ECO:0007669"/>
    <property type="project" value="TreeGrafter"/>
</dbReference>
<keyword evidence="7" id="KW-1185">Reference proteome</keyword>
<dbReference type="SMART" id="SM00053">
    <property type="entry name" value="DYNc"/>
    <property type="match status" value="1"/>
</dbReference>
<evidence type="ECO:0000259" key="5">
    <source>
        <dbReference type="PROSITE" id="PS51718"/>
    </source>
</evidence>
<dbReference type="InterPro" id="IPR000375">
    <property type="entry name" value="Dynamin_stalk"/>
</dbReference>
<gene>
    <name evidence="6" type="ORF">PILCRDRAFT_485567</name>
</gene>
<dbReference type="GO" id="GO:0005886">
    <property type="term" value="C:plasma membrane"/>
    <property type="evidence" value="ECO:0007669"/>
    <property type="project" value="TreeGrafter"/>
</dbReference>
<sequence>MANTTAEISHSQYATRRKELLQLVKQLRSIGAQADLDLPRIAVIGNQSAGKSSVVEAISGINVPRDAGTCTRCPMECRMSSSSSAPWSCQVSIRWEFDMNDKPLDKVSEVRFGSLITDKGDVELALRRAQAAVLNPSLPDTSFLACSMDELKNGARGNQKPLQFSRNVVCVDLEGPTLTDLNFIDMPENAEPEVVKLVEDLVISHIKGNCLILVALPMTDDIENQKALRLAHQVDREGRRTIGVMTKPDMLTIGSTKARDLWLDVIEGRRHSLTHGYYCTRQPDDAESSGGITSANARVAESTYFKETSPWSTSAHKHRFGTNNLISTLSTLLVQIIKDTLPNLRAETMKCLATCEQELAVLPKPIETEPATYMLGLVTSFVNDVERYVQGGPAAGRLIHENRAAFATFKQAIRRTAPNFRPYVNADPTTSHFQNFLGEGEDEGPEEGLLSDMQPFTLTDMQKHIQKSITRELPDNVPFQAKVALIASFQGTWESSTSQCFDTVRSSMLRVLFECINTKFQRYENLEAHIRVSISELVDRHYIGCGQFLQAILEAEQTPYTQNDHYLETCKDKWLAKYKDARAGRVDASLQPLAKRARVTGAERNHAANGSSASGLSDTSQLSKLPAPVQASNGPTSVFGTIQPSGQTNASAFGQSPRPFTFQSFAKSNPPTDGPVTFETPAKPITSKPPAPSTAVSSSNHAAPSPVQASSAPATPAQFASAAVITSVPHDLERINSVLALLAEVGYTGLNAEDLGKLNPPDEYETELHVMAEVRGYFQVSYKRVIDNVPSLIDLKFVKAITKELQNFLISNLGLGTTNANDRCGKYLAEDPNIVARRDELVSRKNRLEAVKIELQNFGL</sequence>
<dbReference type="STRING" id="765440.A0A0C3B7B7"/>
<dbReference type="GO" id="GO:0003924">
    <property type="term" value="F:GTPase activity"/>
    <property type="evidence" value="ECO:0007669"/>
    <property type="project" value="InterPro"/>
</dbReference>
<evidence type="ECO:0000259" key="4">
    <source>
        <dbReference type="PROSITE" id="PS51388"/>
    </source>
</evidence>
<dbReference type="InterPro" id="IPR027417">
    <property type="entry name" value="P-loop_NTPase"/>
</dbReference>
<reference evidence="6 7" key="1">
    <citation type="submission" date="2014-04" db="EMBL/GenBank/DDBJ databases">
        <authorList>
            <consortium name="DOE Joint Genome Institute"/>
            <person name="Kuo A."/>
            <person name="Tarkka M."/>
            <person name="Buscot F."/>
            <person name="Kohler A."/>
            <person name="Nagy L.G."/>
            <person name="Floudas D."/>
            <person name="Copeland A."/>
            <person name="Barry K.W."/>
            <person name="Cichocki N."/>
            <person name="Veneault-Fourrey C."/>
            <person name="LaButti K."/>
            <person name="Lindquist E.A."/>
            <person name="Lipzen A."/>
            <person name="Lundell T."/>
            <person name="Morin E."/>
            <person name="Murat C."/>
            <person name="Sun H."/>
            <person name="Tunlid A."/>
            <person name="Henrissat B."/>
            <person name="Grigoriev I.V."/>
            <person name="Hibbett D.S."/>
            <person name="Martin F."/>
            <person name="Nordberg H.P."/>
            <person name="Cantor M.N."/>
            <person name="Hua S.X."/>
        </authorList>
    </citation>
    <scope>NUCLEOTIDE SEQUENCE [LARGE SCALE GENOMIC DNA]</scope>
    <source>
        <strain evidence="6 7">F 1598</strain>
    </source>
</reference>
<dbReference type="GO" id="GO:0005874">
    <property type="term" value="C:microtubule"/>
    <property type="evidence" value="ECO:0007669"/>
    <property type="project" value="TreeGrafter"/>
</dbReference>
<feature type="compositionally biased region" description="Polar residues" evidence="3">
    <location>
        <begin position="630"/>
        <end position="654"/>
    </location>
</feature>
<evidence type="ECO:0000256" key="1">
    <source>
        <dbReference type="ARBA" id="ARBA00022741"/>
    </source>
</evidence>
<accession>A0A0C3B7B7</accession>
<evidence type="ECO:0000256" key="3">
    <source>
        <dbReference type="SAM" id="MobiDB-lite"/>
    </source>
</evidence>
<dbReference type="GO" id="GO:0008017">
    <property type="term" value="F:microtubule binding"/>
    <property type="evidence" value="ECO:0007669"/>
    <property type="project" value="TreeGrafter"/>
</dbReference>
<dbReference type="InterPro" id="IPR003130">
    <property type="entry name" value="GED"/>
</dbReference>
<dbReference type="PROSITE" id="PS51718">
    <property type="entry name" value="G_DYNAMIN_2"/>
    <property type="match status" value="1"/>
</dbReference>
<proteinExistence type="predicted"/>
<reference evidence="7" key="2">
    <citation type="submission" date="2015-01" db="EMBL/GenBank/DDBJ databases">
        <title>Evolutionary Origins and Diversification of the Mycorrhizal Mutualists.</title>
        <authorList>
            <consortium name="DOE Joint Genome Institute"/>
            <consortium name="Mycorrhizal Genomics Consortium"/>
            <person name="Kohler A."/>
            <person name="Kuo A."/>
            <person name="Nagy L.G."/>
            <person name="Floudas D."/>
            <person name="Copeland A."/>
            <person name="Barry K.W."/>
            <person name="Cichocki N."/>
            <person name="Veneault-Fourrey C."/>
            <person name="LaButti K."/>
            <person name="Lindquist E.A."/>
            <person name="Lipzen A."/>
            <person name="Lundell T."/>
            <person name="Morin E."/>
            <person name="Murat C."/>
            <person name="Riley R."/>
            <person name="Ohm R."/>
            <person name="Sun H."/>
            <person name="Tunlid A."/>
            <person name="Henrissat B."/>
            <person name="Grigoriev I.V."/>
            <person name="Hibbett D.S."/>
            <person name="Martin F."/>
        </authorList>
    </citation>
    <scope>NUCLEOTIDE SEQUENCE [LARGE SCALE GENOMIC DNA]</scope>
    <source>
        <strain evidence="7">F 1598</strain>
    </source>
</reference>
<dbReference type="EMBL" id="KN832996">
    <property type="protein sequence ID" value="KIM82118.1"/>
    <property type="molecule type" value="Genomic_DNA"/>
</dbReference>
<dbReference type="PANTHER" id="PTHR11566">
    <property type="entry name" value="DYNAMIN"/>
    <property type="match status" value="1"/>
</dbReference>
<dbReference type="Pfam" id="PF01031">
    <property type="entry name" value="Dynamin_M"/>
    <property type="match status" value="1"/>
</dbReference>
<dbReference type="SUPFAM" id="SSF52540">
    <property type="entry name" value="P-loop containing nucleoside triphosphate hydrolases"/>
    <property type="match status" value="1"/>
</dbReference>
<dbReference type="GO" id="GO:0005525">
    <property type="term" value="F:GTP binding"/>
    <property type="evidence" value="ECO:0007669"/>
    <property type="project" value="InterPro"/>
</dbReference>
<dbReference type="PRINTS" id="PR00195">
    <property type="entry name" value="DYNAMIN"/>
</dbReference>
<dbReference type="AlphaFoldDB" id="A0A0C3B7B7"/>
<keyword evidence="1" id="KW-0547">Nucleotide-binding</keyword>
<dbReference type="CDD" id="cd08771">
    <property type="entry name" value="DLP_1"/>
    <property type="match status" value="1"/>
</dbReference>
<evidence type="ECO:0008006" key="8">
    <source>
        <dbReference type="Google" id="ProtNLM"/>
    </source>
</evidence>
<dbReference type="Gene3D" id="3.40.50.300">
    <property type="entry name" value="P-loop containing nucleotide triphosphate hydrolases"/>
    <property type="match status" value="1"/>
</dbReference>
<keyword evidence="2" id="KW-0342">GTP-binding</keyword>
<dbReference type="Pfam" id="PF02212">
    <property type="entry name" value="GED"/>
    <property type="match status" value="1"/>
</dbReference>
<name>A0A0C3B7B7_PILCF</name>
<dbReference type="PANTHER" id="PTHR11566:SF131">
    <property type="entry name" value="GTPASE, PUTATIVE (AFU_ORTHOLOGUE AFUA_6G07630)-RELATED"/>
    <property type="match status" value="1"/>
</dbReference>
<dbReference type="Proteomes" id="UP000054166">
    <property type="component" value="Unassembled WGS sequence"/>
</dbReference>
<evidence type="ECO:0000313" key="6">
    <source>
        <dbReference type="EMBL" id="KIM82118.1"/>
    </source>
</evidence>
<dbReference type="InterPro" id="IPR020850">
    <property type="entry name" value="GED_dom"/>
</dbReference>
<dbReference type="InterPro" id="IPR022812">
    <property type="entry name" value="Dynamin"/>
</dbReference>
<evidence type="ECO:0000313" key="7">
    <source>
        <dbReference type="Proteomes" id="UP000054166"/>
    </source>
</evidence>
<evidence type="ECO:0000256" key="2">
    <source>
        <dbReference type="ARBA" id="ARBA00023134"/>
    </source>
</evidence>
<feature type="compositionally biased region" description="Polar residues" evidence="3">
    <location>
        <begin position="608"/>
        <end position="623"/>
    </location>
</feature>
<dbReference type="OrthoDB" id="5061070at2759"/>
<dbReference type="InterPro" id="IPR030381">
    <property type="entry name" value="G_DYNAMIN_dom"/>
</dbReference>
<dbReference type="HOGENOM" id="CLU_008964_4_1_1"/>
<dbReference type="GO" id="GO:0031623">
    <property type="term" value="P:receptor internalization"/>
    <property type="evidence" value="ECO:0007669"/>
    <property type="project" value="TreeGrafter"/>
</dbReference>
<dbReference type="InterPro" id="IPR045063">
    <property type="entry name" value="Dynamin_N"/>
</dbReference>
<feature type="compositionally biased region" description="Polar residues" evidence="3">
    <location>
        <begin position="661"/>
        <end position="671"/>
    </location>
</feature>
<feature type="region of interest" description="Disordered" evidence="3">
    <location>
        <begin position="598"/>
        <end position="712"/>
    </location>
</feature>
<feature type="domain" description="Dynamin-type G" evidence="5">
    <location>
        <begin position="35"/>
        <end position="342"/>
    </location>
</feature>
<organism evidence="6 7">
    <name type="scientific">Piloderma croceum (strain F 1598)</name>
    <dbReference type="NCBI Taxonomy" id="765440"/>
    <lineage>
        <taxon>Eukaryota</taxon>
        <taxon>Fungi</taxon>
        <taxon>Dikarya</taxon>
        <taxon>Basidiomycota</taxon>
        <taxon>Agaricomycotina</taxon>
        <taxon>Agaricomycetes</taxon>
        <taxon>Agaricomycetidae</taxon>
        <taxon>Atheliales</taxon>
        <taxon>Atheliaceae</taxon>
        <taxon>Piloderma</taxon>
    </lineage>
</organism>
<feature type="domain" description="GED" evidence="4">
    <location>
        <begin position="767"/>
        <end position="860"/>
    </location>
</feature>